<proteinExistence type="predicted"/>
<dbReference type="Proteomes" id="UP001177021">
    <property type="component" value="Unassembled WGS sequence"/>
</dbReference>
<sequence length="441" mass="49121">MEKGLVSSAFDDIADLVPGKERVRIKARIVRLWKVPAFLNPNESGSIELVLVDHKGGKIHASVRKQLIHVFESRLEEGRVYEFSDFSVFPQSGSYRTTLHRYKIGFQLKTVVVAAEGDDISQFGINVTILAEIVARTDDYEYLVDVIGLMTGISAEREYVRDGKLTKMVVIELTDDTLSMIGDRPRPNFEEEFLHMHPKKSIAELKNVCESGVFVVCAEVVRVVNGQDWWYPACKCHKAVVPDSGSYFCSSCDRHVFHVIPRFRVRFEVIDGKDTCVFAIFDSDMSYMMEKSCAFFVAQSKGKIAGPHPIEFDSLVGKKMLLAVDKSANQSLVGDGCSRVRRVCMDSAIIAEFCADCGYSTPVKGTSPSIDIDSDGLSGDLDGGSIDFVKELILTPSTRSEVEDVDSDAPFIAKRNLSKAFDAVAKPRRNTRLKKVKIEKE</sequence>
<accession>A0ACB0JAC7</accession>
<gene>
    <name evidence="1" type="ORF">MILVUS5_LOCUS10998</name>
</gene>
<evidence type="ECO:0000313" key="1">
    <source>
        <dbReference type="EMBL" id="CAJ2641332.1"/>
    </source>
</evidence>
<comment type="caution">
    <text evidence="1">The sequence shown here is derived from an EMBL/GenBank/DDBJ whole genome shotgun (WGS) entry which is preliminary data.</text>
</comment>
<keyword evidence="2" id="KW-1185">Reference proteome</keyword>
<protein>
    <submittedName>
        <fullName evidence="1">Uncharacterized protein</fullName>
    </submittedName>
</protein>
<organism evidence="1 2">
    <name type="scientific">Trifolium pratense</name>
    <name type="common">Red clover</name>
    <dbReference type="NCBI Taxonomy" id="57577"/>
    <lineage>
        <taxon>Eukaryota</taxon>
        <taxon>Viridiplantae</taxon>
        <taxon>Streptophyta</taxon>
        <taxon>Embryophyta</taxon>
        <taxon>Tracheophyta</taxon>
        <taxon>Spermatophyta</taxon>
        <taxon>Magnoliopsida</taxon>
        <taxon>eudicotyledons</taxon>
        <taxon>Gunneridae</taxon>
        <taxon>Pentapetalae</taxon>
        <taxon>rosids</taxon>
        <taxon>fabids</taxon>
        <taxon>Fabales</taxon>
        <taxon>Fabaceae</taxon>
        <taxon>Papilionoideae</taxon>
        <taxon>50 kb inversion clade</taxon>
        <taxon>NPAAA clade</taxon>
        <taxon>Hologalegina</taxon>
        <taxon>IRL clade</taxon>
        <taxon>Trifolieae</taxon>
        <taxon>Trifolium</taxon>
    </lineage>
</organism>
<dbReference type="EMBL" id="CASHSV030000024">
    <property type="protein sequence ID" value="CAJ2641332.1"/>
    <property type="molecule type" value="Genomic_DNA"/>
</dbReference>
<evidence type="ECO:0000313" key="2">
    <source>
        <dbReference type="Proteomes" id="UP001177021"/>
    </source>
</evidence>
<reference evidence="1" key="1">
    <citation type="submission" date="2023-10" db="EMBL/GenBank/DDBJ databases">
        <authorList>
            <person name="Rodriguez Cubillos JULIANA M."/>
            <person name="De Vega J."/>
        </authorList>
    </citation>
    <scope>NUCLEOTIDE SEQUENCE</scope>
</reference>
<name>A0ACB0JAC7_TRIPR</name>